<accession>C1N4P5</accession>
<organism evidence="4">
    <name type="scientific">Micromonas pusilla (strain CCMP1545)</name>
    <name type="common">Picoplanktonic green alga</name>
    <dbReference type="NCBI Taxonomy" id="564608"/>
    <lineage>
        <taxon>Eukaryota</taxon>
        <taxon>Viridiplantae</taxon>
        <taxon>Chlorophyta</taxon>
        <taxon>Mamiellophyceae</taxon>
        <taxon>Mamiellales</taxon>
        <taxon>Mamiellaceae</taxon>
        <taxon>Micromonas</taxon>
    </lineage>
</organism>
<feature type="domain" description="Amine oxidase" evidence="2">
    <location>
        <begin position="441"/>
        <end position="556"/>
    </location>
</feature>
<evidence type="ECO:0000256" key="1">
    <source>
        <dbReference type="SAM" id="MobiDB-lite"/>
    </source>
</evidence>
<evidence type="ECO:0000259" key="2">
    <source>
        <dbReference type="Pfam" id="PF01593"/>
    </source>
</evidence>
<dbReference type="SUPFAM" id="SSF51905">
    <property type="entry name" value="FAD/NAD(P)-binding domain"/>
    <property type="match status" value="1"/>
</dbReference>
<dbReference type="eggNOG" id="ENOG502QSIC">
    <property type="taxonomic scope" value="Eukaryota"/>
</dbReference>
<dbReference type="STRING" id="564608.C1N4P5"/>
<keyword evidence="4" id="KW-1185">Reference proteome</keyword>
<gene>
    <name evidence="3" type="ORF">MICPUCDRAFT_52635</name>
</gene>
<feature type="domain" description="Amine oxidase" evidence="2">
    <location>
        <begin position="83"/>
        <end position="330"/>
    </location>
</feature>
<dbReference type="RefSeq" id="XP_003063035.1">
    <property type="nucleotide sequence ID" value="XM_003062989.1"/>
</dbReference>
<dbReference type="Pfam" id="PF01593">
    <property type="entry name" value="Amino_oxidase"/>
    <property type="match status" value="2"/>
</dbReference>
<evidence type="ECO:0000313" key="4">
    <source>
        <dbReference type="Proteomes" id="UP000001876"/>
    </source>
</evidence>
<dbReference type="OMA" id="RFFHLVW"/>
<evidence type="ECO:0000313" key="3">
    <source>
        <dbReference type="EMBL" id="EEH52974.1"/>
    </source>
</evidence>
<dbReference type="EMBL" id="GG663747">
    <property type="protein sequence ID" value="EEH52974.1"/>
    <property type="molecule type" value="Genomic_DNA"/>
</dbReference>
<proteinExistence type="predicted"/>
<dbReference type="AlphaFoldDB" id="C1N4P5"/>
<dbReference type="KEGG" id="mpp:MICPUCDRAFT_52635"/>
<protein>
    <submittedName>
        <fullName evidence="3">Predicted protein</fullName>
    </submittedName>
</protein>
<dbReference type="GO" id="GO:0016491">
    <property type="term" value="F:oxidoreductase activity"/>
    <property type="evidence" value="ECO:0007669"/>
    <property type="project" value="InterPro"/>
</dbReference>
<dbReference type="Proteomes" id="UP000001876">
    <property type="component" value="Unassembled WGS sequence"/>
</dbReference>
<feature type="compositionally biased region" description="Low complexity" evidence="1">
    <location>
        <begin position="12"/>
        <end position="32"/>
    </location>
</feature>
<dbReference type="PRINTS" id="PR00420">
    <property type="entry name" value="RNGMNOXGNASE"/>
</dbReference>
<dbReference type="PANTHER" id="PTHR42841">
    <property type="entry name" value="AMINE OXIDASE"/>
    <property type="match status" value="1"/>
</dbReference>
<name>C1N4P5_MICPC</name>
<feature type="region of interest" description="Disordered" evidence="1">
    <location>
        <begin position="345"/>
        <end position="369"/>
    </location>
</feature>
<sequence length="562" mass="59676">MSKLAMSASASRGVVSAPRARGAVRAPRASGPTRARAVRASTHHRESMTRFAPRDATTSSRVAAAASDGGVDETDVVIVGGGLAGLCAAKTLTENGVSFVLLEASDGVGGRLRTDAVDGFLLDRGFAIFLTGYPEAQKTLDYDALSLKPFYAGADVRFQDAFHRVADPLRHPIDAVASLSPSHPIGSPVDKILVGVARLRSLFGDCYDILSAPEDTIMGRLKSSGFSDDMIHRFFRPFMSGIFFNPALTTSSRLFVFVMRMLATGQNCLPEKGIGEVAEQLRRKLPAGSVRLNAAATAMRDDDETGTGKVVTTAGGDEIRARRGVVVAVEGAFYTLVPIRPRRRGGRRSLRTLPGASLRPSNAFNPRPRRLSTPTDAFQLHPVEGPNAANLLGDALTVNSPSASGDPVGTTCLYFGIDGDPPLPTPVLYLNGDGDGIINNCCFPSAVSPSYAPKGKSLLSVSLIGVPETSDDELTARVRGELKRWFVGEGGGGADVDAWTHLRTYRIPFAQPSQTTPTDLERAVRLGNGMYVCGDHRSPATFDGAMMSGRLAAEAVVADMRR</sequence>
<dbReference type="OrthoDB" id="5046242at2759"/>
<dbReference type="InterPro" id="IPR002937">
    <property type="entry name" value="Amino_oxidase"/>
</dbReference>
<reference evidence="3 4" key="1">
    <citation type="journal article" date="2009" name="Science">
        <title>Green evolution and dynamic adaptations revealed by genomes of the marine picoeukaryotes Micromonas.</title>
        <authorList>
            <person name="Worden A.Z."/>
            <person name="Lee J.H."/>
            <person name="Mock T."/>
            <person name="Rouze P."/>
            <person name="Simmons M.P."/>
            <person name="Aerts A.L."/>
            <person name="Allen A.E."/>
            <person name="Cuvelier M.L."/>
            <person name="Derelle E."/>
            <person name="Everett M.V."/>
            <person name="Foulon E."/>
            <person name="Grimwood J."/>
            <person name="Gundlach H."/>
            <person name="Henrissat B."/>
            <person name="Napoli C."/>
            <person name="McDonald S.M."/>
            <person name="Parker M.S."/>
            <person name="Rombauts S."/>
            <person name="Salamov A."/>
            <person name="Von Dassow P."/>
            <person name="Badger J.H."/>
            <person name="Coutinho P.M."/>
            <person name="Demir E."/>
            <person name="Dubchak I."/>
            <person name="Gentemann C."/>
            <person name="Eikrem W."/>
            <person name="Gready J.E."/>
            <person name="John U."/>
            <person name="Lanier W."/>
            <person name="Lindquist E.A."/>
            <person name="Lucas S."/>
            <person name="Mayer K.F."/>
            <person name="Moreau H."/>
            <person name="Not F."/>
            <person name="Otillar R."/>
            <person name="Panaud O."/>
            <person name="Pangilinan J."/>
            <person name="Paulsen I."/>
            <person name="Piegu B."/>
            <person name="Poliakov A."/>
            <person name="Robbens S."/>
            <person name="Schmutz J."/>
            <person name="Toulza E."/>
            <person name="Wyss T."/>
            <person name="Zelensky A."/>
            <person name="Zhou K."/>
            <person name="Armbrust E.V."/>
            <person name="Bhattacharya D."/>
            <person name="Goodenough U.W."/>
            <person name="Van de Peer Y."/>
            <person name="Grigoriev I.V."/>
        </authorList>
    </citation>
    <scope>NUCLEOTIDE SEQUENCE [LARGE SCALE GENOMIC DNA]</scope>
    <source>
        <strain evidence="3 4">CCMP1545</strain>
    </source>
</reference>
<dbReference type="InterPro" id="IPR036188">
    <property type="entry name" value="FAD/NAD-bd_sf"/>
</dbReference>
<dbReference type="Gene3D" id="3.50.50.60">
    <property type="entry name" value="FAD/NAD(P)-binding domain"/>
    <property type="match status" value="1"/>
</dbReference>
<dbReference type="GeneID" id="9688266"/>
<feature type="region of interest" description="Disordered" evidence="1">
    <location>
        <begin position="1"/>
        <end position="56"/>
    </location>
</feature>